<protein>
    <submittedName>
        <fullName evidence="2">Uncharacterized protein</fullName>
    </submittedName>
</protein>
<proteinExistence type="predicted"/>
<evidence type="ECO:0000256" key="1">
    <source>
        <dbReference type="SAM" id="Phobius"/>
    </source>
</evidence>
<dbReference type="Proteomes" id="UP000194664">
    <property type="component" value="Unassembled WGS sequence"/>
</dbReference>
<reference evidence="2 3" key="1">
    <citation type="submission" date="2016-12" db="EMBL/GenBank/DDBJ databases">
        <title>The draft genome sequence of HSLHS2.</title>
        <authorList>
            <person name="Hu D."/>
            <person name="Wang L."/>
            <person name="Shao Z."/>
        </authorList>
    </citation>
    <scope>NUCLEOTIDE SEQUENCE [LARGE SCALE GENOMIC DNA]</scope>
    <source>
        <strain evidence="2">MCCC 1A06712</strain>
    </source>
</reference>
<keyword evidence="1" id="KW-0812">Transmembrane</keyword>
<comment type="caution">
    <text evidence="2">The sequence shown here is derived from an EMBL/GenBank/DDBJ whole genome shotgun (WGS) entry which is preliminary data.</text>
</comment>
<organism evidence="2 3">
    <name type="scientific">Marivivens niveibacter</name>
    <dbReference type="NCBI Taxonomy" id="1930667"/>
    <lineage>
        <taxon>Bacteria</taxon>
        <taxon>Pseudomonadati</taxon>
        <taxon>Pseudomonadota</taxon>
        <taxon>Alphaproteobacteria</taxon>
        <taxon>Rhodobacterales</taxon>
        <taxon>Paracoccaceae</taxon>
        <taxon>Marivivens group</taxon>
        <taxon>Marivivens</taxon>
    </lineage>
</organism>
<keyword evidence="1" id="KW-0472">Membrane</keyword>
<dbReference type="AlphaFoldDB" id="A0A251WXR3"/>
<gene>
    <name evidence="2" type="ORF">BVC71_11040</name>
</gene>
<feature type="transmembrane region" description="Helical" evidence="1">
    <location>
        <begin position="52"/>
        <end position="72"/>
    </location>
</feature>
<keyword evidence="3" id="KW-1185">Reference proteome</keyword>
<name>A0A251WXR3_9RHOB</name>
<sequence length="119" mass="13437">MGQNESTFEARVDRIERSYEMRTANGVRHEILSDGLIVARPRRRAPRFPWKGLAISGIALIGFKVLMLMNLGPNVYAQRVEMLADGTVFEQAGAWFMQVDVVTKWTAENLTALIKTALR</sequence>
<accession>A0A251WXR3</accession>
<dbReference type="EMBL" id="MSPP01000003">
    <property type="protein sequence ID" value="OUD09227.1"/>
    <property type="molecule type" value="Genomic_DNA"/>
</dbReference>
<keyword evidence="1" id="KW-1133">Transmembrane helix</keyword>
<evidence type="ECO:0000313" key="3">
    <source>
        <dbReference type="Proteomes" id="UP000194664"/>
    </source>
</evidence>
<evidence type="ECO:0000313" key="2">
    <source>
        <dbReference type="EMBL" id="OUD09227.1"/>
    </source>
</evidence>